<organism evidence="2 3">
    <name type="scientific">Maricaulis salignorans</name>
    <dbReference type="NCBI Taxonomy" id="144026"/>
    <lineage>
        <taxon>Bacteria</taxon>
        <taxon>Pseudomonadati</taxon>
        <taxon>Pseudomonadota</taxon>
        <taxon>Alphaproteobacteria</taxon>
        <taxon>Maricaulales</taxon>
        <taxon>Maricaulaceae</taxon>
        <taxon>Maricaulis</taxon>
    </lineage>
</organism>
<keyword evidence="1" id="KW-0472">Membrane</keyword>
<dbReference type="PROSITE" id="PS00409">
    <property type="entry name" value="PROKAR_NTER_METHYL"/>
    <property type="match status" value="1"/>
</dbReference>
<reference evidence="2 3" key="1">
    <citation type="submission" date="2016-10" db="EMBL/GenBank/DDBJ databases">
        <authorList>
            <person name="de Groot N.N."/>
        </authorList>
    </citation>
    <scope>NUCLEOTIDE SEQUENCE [LARGE SCALE GENOMIC DNA]</scope>
    <source>
        <strain evidence="2 3">DSM 16077</strain>
    </source>
</reference>
<evidence type="ECO:0000313" key="3">
    <source>
        <dbReference type="Proteomes" id="UP000199759"/>
    </source>
</evidence>
<dbReference type="EMBL" id="FNHG01000001">
    <property type="protein sequence ID" value="SDL67599.1"/>
    <property type="molecule type" value="Genomic_DNA"/>
</dbReference>
<keyword evidence="1" id="KW-0812">Transmembrane</keyword>
<accession>A0A1G9M022</accession>
<gene>
    <name evidence="2" type="ORF">SAMN04488568_101275</name>
</gene>
<dbReference type="Proteomes" id="UP000199759">
    <property type="component" value="Unassembled WGS sequence"/>
</dbReference>
<dbReference type="SUPFAM" id="SSF54523">
    <property type="entry name" value="Pili subunits"/>
    <property type="match status" value="1"/>
</dbReference>
<dbReference type="Pfam" id="PF07963">
    <property type="entry name" value="N_methyl"/>
    <property type="match status" value="1"/>
</dbReference>
<dbReference type="NCBIfam" id="TIGR02532">
    <property type="entry name" value="IV_pilin_GFxxxE"/>
    <property type="match status" value="1"/>
</dbReference>
<dbReference type="RefSeq" id="WP_267887686.1">
    <property type="nucleotide sequence ID" value="NZ_FNHG01000001.1"/>
</dbReference>
<dbReference type="AlphaFoldDB" id="A0A1G9M022"/>
<evidence type="ECO:0000313" key="2">
    <source>
        <dbReference type="EMBL" id="SDL67599.1"/>
    </source>
</evidence>
<protein>
    <submittedName>
        <fullName evidence="2">General secretion pathway protein H</fullName>
    </submittedName>
</protein>
<sequence length="156" mass="16857">MVICHAADPRRGSSGSERGMTLLELLIALSIFAAIATLSGVALSGSLAHLRHQRAAELLVSDLRRASLAARSLGRETRISLSPEGYAIEALDIERVWPRDVTARWRIRQAGYWQTATGLALPARTVASPDVEVEIMRGADRIAVRIDPVTGRVHAG</sequence>
<name>A0A1G9M022_9PROT</name>
<keyword evidence="1" id="KW-1133">Transmembrane helix</keyword>
<evidence type="ECO:0000256" key="1">
    <source>
        <dbReference type="SAM" id="Phobius"/>
    </source>
</evidence>
<proteinExistence type="predicted"/>
<dbReference type="InterPro" id="IPR045584">
    <property type="entry name" value="Pilin-like"/>
</dbReference>
<keyword evidence="3" id="KW-1185">Reference proteome</keyword>
<dbReference type="InterPro" id="IPR012902">
    <property type="entry name" value="N_methyl_site"/>
</dbReference>
<feature type="transmembrane region" description="Helical" evidence="1">
    <location>
        <begin position="25"/>
        <end position="48"/>
    </location>
</feature>
<dbReference type="STRING" id="144026.SAMN04488568_101275"/>